<dbReference type="EMBL" id="DVFZ01000106">
    <property type="protein sequence ID" value="HIQ83719.1"/>
    <property type="molecule type" value="Genomic_DNA"/>
</dbReference>
<evidence type="ECO:0000313" key="4">
    <source>
        <dbReference type="EMBL" id="HIQ83719.1"/>
    </source>
</evidence>
<dbReference type="PANTHER" id="PTHR45726:SF3">
    <property type="entry name" value="LEUKOTRIENE A-4 HYDROLASE"/>
    <property type="match status" value="1"/>
</dbReference>
<feature type="active site" description="Proton donor" evidence="1">
    <location>
        <position position="431"/>
    </location>
</feature>
<feature type="active site" description="Proton acceptor" evidence="1">
    <location>
        <position position="350"/>
    </location>
</feature>
<dbReference type="PANTHER" id="PTHR45726">
    <property type="entry name" value="LEUKOTRIENE A-4 HYDROLASE"/>
    <property type="match status" value="1"/>
</dbReference>
<evidence type="ECO:0000313" key="5">
    <source>
        <dbReference type="Proteomes" id="UP000824260"/>
    </source>
</evidence>
<dbReference type="GO" id="GO:0008270">
    <property type="term" value="F:zinc ion binding"/>
    <property type="evidence" value="ECO:0007669"/>
    <property type="project" value="InterPro"/>
</dbReference>
<dbReference type="Pfam" id="PF01433">
    <property type="entry name" value="Peptidase_M1"/>
    <property type="match status" value="1"/>
</dbReference>
<proteinExistence type="predicted"/>
<feature type="binding site" evidence="2">
    <location>
        <position position="349"/>
    </location>
    <ligand>
        <name>Zn(2+)</name>
        <dbReference type="ChEBI" id="CHEBI:29105"/>
        <note>catalytic</note>
    </ligand>
</feature>
<comment type="caution">
    <text evidence="4">The sequence shown here is derived from an EMBL/GenBank/DDBJ whole genome shotgun (WGS) entry which is preliminary data.</text>
</comment>
<sequence length="500" mass="54925">MYTPRFSARRALFGAALFLFAALFFLIPARAEGETDLSYAMDVWLDAQSASLGVEMRVTVTNDSTDPWEELCFRDFMASVIAEARTRTDEALDLQSGILSASCAGAALDVRVDAADASIVHVALKTPLASGESCEIALSYAADLPEGGLRCGYFPLNAESGEGRTFELAQFYPMLAVYENGEWVADPYIVDGECFYSRCADYDIRLRVPEGDTVAASGEETEEAPGQWRIRAERMRDVTIVISNELDAVSADAGGVAVNSYYARGDETHRLQGERSLLVAQKALEAFTAAYGPYPYAELDIVESNYEFGGMEAPGLVRISQMYSWFLGGDVDAAERAEWEEKLAGTVAHEIAHQWFYAVVGNNQYREAWLDESFAAYSEQVYWRAVGKDESDIAAQMDAFAKAVNESENVSDLCVDCSYGELKGDYTPAVYERGAAFLYRLEQALGQEAFGAAMHEYYAAFAFKEAATQDFLAVFGPYAGENKDVQALLTAYLRAARETA</sequence>
<evidence type="ECO:0000259" key="3">
    <source>
        <dbReference type="Pfam" id="PF01433"/>
    </source>
</evidence>
<organism evidence="4 5">
    <name type="scientific">Candidatus Pullichristensenella stercorigallinarum</name>
    <dbReference type="NCBI Taxonomy" id="2840909"/>
    <lineage>
        <taxon>Bacteria</taxon>
        <taxon>Bacillati</taxon>
        <taxon>Bacillota</taxon>
        <taxon>Clostridia</taxon>
        <taxon>Candidatus Pullichristensenella</taxon>
    </lineage>
</organism>
<accession>A0A9D1CXV9</accession>
<evidence type="ECO:0000256" key="2">
    <source>
        <dbReference type="PIRSR" id="PIRSR634015-3"/>
    </source>
</evidence>
<dbReference type="InterPro" id="IPR034015">
    <property type="entry name" value="M1_LTA4H"/>
</dbReference>
<feature type="binding site" evidence="2">
    <location>
        <position position="372"/>
    </location>
    <ligand>
        <name>Zn(2+)</name>
        <dbReference type="ChEBI" id="CHEBI:29105"/>
        <note>catalytic</note>
    </ligand>
</feature>
<keyword evidence="2" id="KW-0479">Metal-binding</keyword>
<protein>
    <submittedName>
        <fullName evidence="4">M1 family metallopeptidase</fullName>
    </submittedName>
</protein>
<feature type="domain" description="Peptidase M1 membrane alanine aminopeptidase" evidence="3">
    <location>
        <begin position="279"/>
        <end position="490"/>
    </location>
</feature>
<dbReference type="AlphaFoldDB" id="A0A9D1CXV9"/>
<dbReference type="InterPro" id="IPR014782">
    <property type="entry name" value="Peptidase_M1_dom"/>
</dbReference>
<reference evidence="4" key="1">
    <citation type="submission" date="2020-10" db="EMBL/GenBank/DDBJ databases">
        <authorList>
            <person name="Gilroy R."/>
        </authorList>
    </citation>
    <scope>NUCLEOTIDE SEQUENCE</scope>
    <source>
        <strain evidence="4">ChiSjej6B24-2974</strain>
    </source>
</reference>
<dbReference type="CDD" id="cd09604">
    <property type="entry name" value="M1_APN_like"/>
    <property type="match status" value="1"/>
</dbReference>
<evidence type="ECO:0000256" key="1">
    <source>
        <dbReference type="PIRSR" id="PIRSR634015-1"/>
    </source>
</evidence>
<feature type="binding site" evidence="2">
    <location>
        <position position="353"/>
    </location>
    <ligand>
        <name>Zn(2+)</name>
        <dbReference type="ChEBI" id="CHEBI:29105"/>
        <note>catalytic</note>
    </ligand>
</feature>
<dbReference type="Proteomes" id="UP000824260">
    <property type="component" value="Unassembled WGS sequence"/>
</dbReference>
<dbReference type="InterPro" id="IPR027268">
    <property type="entry name" value="Peptidase_M4/M1_CTD_sf"/>
</dbReference>
<dbReference type="SUPFAM" id="SSF55486">
    <property type="entry name" value="Metalloproteases ('zincins'), catalytic domain"/>
    <property type="match status" value="1"/>
</dbReference>
<comment type="cofactor">
    <cofactor evidence="2">
        <name>Zn(2+)</name>
        <dbReference type="ChEBI" id="CHEBI:29105"/>
    </cofactor>
    <text evidence="2">Binds 1 zinc ion per subunit.</text>
</comment>
<keyword evidence="2" id="KW-0862">Zinc</keyword>
<name>A0A9D1CXV9_9FIRM</name>
<reference evidence="4" key="2">
    <citation type="journal article" date="2021" name="PeerJ">
        <title>Extensive microbial diversity within the chicken gut microbiome revealed by metagenomics and culture.</title>
        <authorList>
            <person name="Gilroy R."/>
            <person name="Ravi A."/>
            <person name="Getino M."/>
            <person name="Pursley I."/>
            <person name="Horton D.L."/>
            <person name="Alikhan N.F."/>
            <person name="Baker D."/>
            <person name="Gharbi K."/>
            <person name="Hall N."/>
            <person name="Watson M."/>
            <person name="Adriaenssens E.M."/>
            <person name="Foster-Nyarko E."/>
            <person name="Jarju S."/>
            <person name="Secka A."/>
            <person name="Antonio M."/>
            <person name="Oren A."/>
            <person name="Chaudhuri R.R."/>
            <person name="La Ragione R."/>
            <person name="Hildebrand F."/>
            <person name="Pallen M.J."/>
        </authorList>
    </citation>
    <scope>NUCLEOTIDE SEQUENCE</scope>
    <source>
        <strain evidence="4">ChiSjej6B24-2974</strain>
    </source>
</reference>
<dbReference type="GO" id="GO:0008237">
    <property type="term" value="F:metallopeptidase activity"/>
    <property type="evidence" value="ECO:0007669"/>
    <property type="project" value="InterPro"/>
</dbReference>
<dbReference type="Gene3D" id="1.10.390.10">
    <property type="entry name" value="Neutral Protease Domain 2"/>
    <property type="match status" value="1"/>
</dbReference>
<gene>
    <name evidence="4" type="ORF">IAA52_11525</name>
</gene>